<keyword evidence="13 16" id="KW-1015">Disulfide bond</keyword>
<evidence type="ECO:0000256" key="6">
    <source>
        <dbReference type="ARBA" id="ARBA00022723"/>
    </source>
</evidence>
<dbReference type="FunFam" id="2.60.40.60:FF:000020">
    <property type="entry name" value="Dachsous cadherin-related 1b"/>
    <property type="match status" value="2"/>
</dbReference>
<dbReference type="GO" id="GO:0007409">
    <property type="term" value="P:axonogenesis"/>
    <property type="evidence" value="ECO:0007669"/>
    <property type="project" value="UniProtKB-ARBA"/>
</dbReference>
<dbReference type="PROSITE" id="PS50026">
    <property type="entry name" value="EGF_3"/>
    <property type="match status" value="3"/>
</dbReference>
<accession>A0A4W3K053</accession>
<dbReference type="InterPro" id="IPR050971">
    <property type="entry name" value="Cadherin-domain_protein"/>
</dbReference>
<keyword evidence="12 19" id="KW-0472">Membrane</keyword>
<dbReference type="CDD" id="cd11304">
    <property type="entry name" value="Cadherin_repeat"/>
    <property type="match status" value="15"/>
</dbReference>
<dbReference type="Gene3D" id="2.60.40.60">
    <property type="entry name" value="Cadherins"/>
    <property type="match status" value="14"/>
</dbReference>
<keyword evidence="6" id="KW-0479">Metal-binding</keyword>
<dbReference type="SUPFAM" id="SSF57196">
    <property type="entry name" value="EGF/Laminin"/>
    <property type="match status" value="1"/>
</dbReference>
<feature type="domain" description="Cadherin" evidence="22">
    <location>
        <begin position="323"/>
        <end position="415"/>
    </location>
</feature>
<keyword evidence="24" id="KW-1185">Reference proteome</keyword>
<dbReference type="InterPro" id="IPR013320">
    <property type="entry name" value="ConA-like_dom_sf"/>
</dbReference>
<feature type="domain" description="Laminin G" evidence="20">
    <location>
        <begin position="1890"/>
        <end position="2098"/>
    </location>
</feature>
<reference evidence="24" key="2">
    <citation type="journal article" date="2007" name="PLoS Biol.">
        <title>Survey sequencing and comparative analysis of the elephant shark (Callorhinchus milii) genome.</title>
        <authorList>
            <person name="Venkatesh B."/>
            <person name="Kirkness E.F."/>
            <person name="Loh Y.H."/>
            <person name="Halpern A.L."/>
            <person name="Lee A.P."/>
            <person name="Johnson J."/>
            <person name="Dandona N."/>
            <person name="Viswanathan L.D."/>
            <person name="Tay A."/>
            <person name="Venter J.C."/>
            <person name="Strausberg R.L."/>
            <person name="Brenner S."/>
        </authorList>
    </citation>
    <scope>NUCLEOTIDE SEQUENCE [LARGE SCALE GENOMIC DNA]</scope>
</reference>
<dbReference type="Pfam" id="PF00028">
    <property type="entry name" value="Cadherin"/>
    <property type="match status" value="12"/>
</dbReference>
<evidence type="ECO:0000259" key="21">
    <source>
        <dbReference type="PROSITE" id="PS50026"/>
    </source>
</evidence>
<dbReference type="FunFam" id="2.60.40.60:FF:000232">
    <property type="entry name" value="Neural-cadherin"/>
    <property type="match status" value="1"/>
</dbReference>
<dbReference type="FunFam" id="2.60.40.60:FF:000204">
    <property type="entry name" value="Neural-cadherin"/>
    <property type="match status" value="1"/>
</dbReference>
<keyword evidence="4 16" id="KW-0245">EGF-like domain</keyword>
<feature type="domain" description="Cadherin" evidence="22">
    <location>
        <begin position="214"/>
        <end position="313"/>
    </location>
</feature>
<feature type="domain" description="Cadherin" evidence="22">
    <location>
        <begin position="1398"/>
        <end position="1494"/>
    </location>
</feature>
<dbReference type="FunFam" id="2.60.40.60:FF:000299">
    <property type="entry name" value="Predicted protein"/>
    <property type="match status" value="1"/>
</dbReference>
<feature type="disulfide bond" evidence="16">
    <location>
        <begin position="2123"/>
        <end position="2132"/>
    </location>
</feature>
<evidence type="ECO:0000256" key="2">
    <source>
        <dbReference type="ARBA" id="ARBA00022473"/>
    </source>
</evidence>
<evidence type="ECO:0000256" key="4">
    <source>
        <dbReference type="ARBA" id="ARBA00022536"/>
    </source>
</evidence>
<evidence type="ECO:0000256" key="18">
    <source>
        <dbReference type="RuleBase" id="RU004357"/>
    </source>
</evidence>
<feature type="domain" description="Cadherin" evidence="22">
    <location>
        <begin position="1179"/>
        <end position="1281"/>
    </location>
</feature>
<dbReference type="SMART" id="SM00179">
    <property type="entry name" value="EGF_CA"/>
    <property type="match status" value="4"/>
</dbReference>
<dbReference type="CDD" id="cd00054">
    <property type="entry name" value="EGF_CA"/>
    <property type="match status" value="3"/>
</dbReference>
<evidence type="ECO:0000256" key="5">
    <source>
        <dbReference type="ARBA" id="ARBA00022692"/>
    </source>
</evidence>
<feature type="domain" description="Cadherin" evidence="22">
    <location>
        <begin position="959"/>
        <end position="1060"/>
    </location>
</feature>
<feature type="disulfide bond" evidence="16">
    <location>
        <begin position="2379"/>
        <end position="2388"/>
    </location>
</feature>
<dbReference type="GO" id="GO:0005911">
    <property type="term" value="C:cell-cell junction"/>
    <property type="evidence" value="ECO:0007669"/>
    <property type="project" value="TreeGrafter"/>
</dbReference>
<dbReference type="FunFam" id="2.60.40.60:FF:000224">
    <property type="entry name" value="Si:dkey-22o22.2"/>
    <property type="match status" value="1"/>
</dbReference>
<feature type="domain" description="EGF-like" evidence="21">
    <location>
        <begin position="2094"/>
        <end position="2133"/>
    </location>
</feature>
<dbReference type="SMART" id="SM00282">
    <property type="entry name" value="LamG"/>
    <property type="match status" value="2"/>
</dbReference>
<comment type="subcellular location">
    <subcellularLocation>
        <location evidence="1 17">Cell membrane</location>
        <topology evidence="1 17">Single-pass type I membrane protein</topology>
    </subcellularLocation>
</comment>
<keyword evidence="8" id="KW-0677">Repeat</keyword>
<dbReference type="CDD" id="cd00053">
    <property type="entry name" value="EGF"/>
    <property type="match status" value="1"/>
</dbReference>
<evidence type="ECO:0000256" key="7">
    <source>
        <dbReference type="ARBA" id="ARBA00022729"/>
    </source>
</evidence>
<feature type="domain" description="Cadherin" evidence="22">
    <location>
        <begin position="844"/>
        <end position="958"/>
    </location>
</feature>
<dbReference type="Pfam" id="PF02210">
    <property type="entry name" value="Laminin_G_2"/>
    <property type="match status" value="2"/>
</dbReference>
<dbReference type="SMART" id="SM00181">
    <property type="entry name" value="EGF"/>
    <property type="match status" value="4"/>
</dbReference>
<evidence type="ECO:0000256" key="14">
    <source>
        <dbReference type="ARBA" id="ARBA00023180"/>
    </source>
</evidence>
<dbReference type="PROSITE" id="PS00232">
    <property type="entry name" value="CADHERIN_1"/>
    <property type="match status" value="7"/>
</dbReference>
<dbReference type="InterPro" id="IPR000742">
    <property type="entry name" value="EGF"/>
</dbReference>
<feature type="domain" description="Cadherin" evidence="22">
    <location>
        <begin position="1282"/>
        <end position="1388"/>
    </location>
</feature>
<feature type="domain" description="Cadherin" evidence="22">
    <location>
        <begin position="416"/>
        <end position="522"/>
    </location>
</feature>
<comment type="function">
    <text evidence="18">Cadherins are calcium-dependent cell adhesion proteins.</text>
</comment>
<evidence type="ECO:0000259" key="20">
    <source>
        <dbReference type="PROSITE" id="PS50025"/>
    </source>
</evidence>
<dbReference type="SMART" id="SM00112">
    <property type="entry name" value="CA"/>
    <property type="match status" value="15"/>
</dbReference>
<dbReference type="OMA" id="EPWCAKV"/>
<dbReference type="InterPro" id="IPR056370">
    <property type="entry name" value="Shg-like_Ig-like"/>
</dbReference>
<dbReference type="PROSITE" id="PS01186">
    <property type="entry name" value="EGF_2"/>
    <property type="match status" value="2"/>
</dbReference>
<evidence type="ECO:0000256" key="1">
    <source>
        <dbReference type="ARBA" id="ARBA00004251"/>
    </source>
</evidence>
<dbReference type="InterPro" id="IPR000233">
    <property type="entry name" value="Cadherin_Y-type_LIR"/>
</dbReference>
<evidence type="ECO:0000256" key="9">
    <source>
        <dbReference type="ARBA" id="ARBA00022837"/>
    </source>
</evidence>
<dbReference type="PROSITE" id="PS50025">
    <property type="entry name" value="LAM_G_DOMAIN"/>
    <property type="match status" value="2"/>
</dbReference>
<evidence type="ECO:0000259" key="22">
    <source>
        <dbReference type="PROSITE" id="PS50268"/>
    </source>
</evidence>
<dbReference type="FunFam" id="2.60.40.60:FF:000125">
    <property type="entry name" value="Neural-cadherin"/>
    <property type="match status" value="1"/>
</dbReference>
<evidence type="ECO:0000256" key="10">
    <source>
        <dbReference type="ARBA" id="ARBA00022889"/>
    </source>
</evidence>
<dbReference type="Gene3D" id="2.60.120.200">
    <property type="match status" value="2"/>
</dbReference>
<feature type="disulfide bond" evidence="16">
    <location>
        <begin position="1879"/>
        <end position="1888"/>
    </location>
</feature>
<dbReference type="FunFam" id="2.60.120.200:FF:000040">
    <property type="entry name" value="neural-cadherin isoform X1"/>
    <property type="match status" value="1"/>
</dbReference>
<name>A0A4W3K053_CALMI</name>
<dbReference type="Proteomes" id="UP000314986">
    <property type="component" value="Unassembled WGS sequence"/>
</dbReference>
<dbReference type="FunFam" id="2.60.40.60:FF:000035">
    <property type="entry name" value="Protocadherin Fat 3"/>
    <property type="match status" value="1"/>
</dbReference>
<dbReference type="CDD" id="cd00110">
    <property type="entry name" value="LamG"/>
    <property type="match status" value="2"/>
</dbReference>
<reference evidence="24" key="3">
    <citation type="journal article" date="2014" name="Nature">
        <title>Elephant shark genome provides unique insights into gnathostome evolution.</title>
        <authorList>
            <consortium name="International Elephant Shark Genome Sequencing Consortium"/>
            <person name="Venkatesh B."/>
            <person name="Lee A.P."/>
            <person name="Ravi V."/>
            <person name="Maurya A.K."/>
            <person name="Lian M.M."/>
            <person name="Swann J.B."/>
            <person name="Ohta Y."/>
            <person name="Flajnik M.F."/>
            <person name="Sutoh Y."/>
            <person name="Kasahara M."/>
            <person name="Hoon S."/>
            <person name="Gangu V."/>
            <person name="Roy S.W."/>
            <person name="Irimia M."/>
            <person name="Korzh V."/>
            <person name="Kondrychyn I."/>
            <person name="Lim Z.W."/>
            <person name="Tay B.H."/>
            <person name="Tohari S."/>
            <person name="Kong K.W."/>
            <person name="Ho S."/>
            <person name="Lorente-Galdos B."/>
            <person name="Quilez J."/>
            <person name="Marques-Bonet T."/>
            <person name="Raney B.J."/>
            <person name="Ingham P.W."/>
            <person name="Tay A."/>
            <person name="Hillier L.W."/>
            <person name="Minx P."/>
            <person name="Boehm T."/>
            <person name="Wilson R.K."/>
            <person name="Brenner S."/>
            <person name="Warren W.C."/>
        </authorList>
    </citation>
    <scope>NUCLEOTIDE SEQUENCE [LARGE SCALE GENOMIC DNA]</scope>
</reference>
<dbReference type="InterPro" id="IPR002126">
    <property type="entry name" value="Cadherin-like_dom"/>
</dbReference>
<reference evidence="23" key="4">
    <citation type="submission" date="2025-08" db="UniProtKB">
        <authorList>
            <consortium name="Ensembl"/>
        </authorList>
    </citation>
    <scope>IDENTIFICATION</scope>
</reference>
<dbReference type="Pfam" id="PF24811">
    <property type="entry name" value="Ig_Shg"/>
    <property type="match status" value="1"/>
</dbReference>
<keyword evidence="3" id="KW-1003">Cell membrane</keyword>
<evidence type="ECO:0000313" key="24">
    <source>
        <dbReference type="Proteomes" id="UP000314986"/>
    </source>
</evidence>
<dbReference type="STRING" id="7868.ENSCMIP00000037315"/>
<keyword evidence="2" id="KW-0217">Developmental protein</keyword>
<feature type="domain" description="Cadherin" evidence="22">
    <location>
        <begin position="115"/>
        <end position="213"/>
    </location>
</feature>
<proteinExistence type="predicted"/>
<comment type="caution">
    <text evidence="16">Lacks conserved residue(s) required for the propagation of feature annotation.</text>
</comment>
<evidence type="ECO:0000256" key="17">
    <source>
        <dbReference type="RuleBase" id="RU003318"/>
    </source>
</evidence>
<dbReference type="Gene3D" id="4.10.900.10">
    <property type="entry name" value="TCF3-CBD (Catenin binding domain)"/>
    <property type="match status" value="1"/>
</dbReference>
<dbReference type="PRINTS" id="PR00205">
    <property type="entry name" value="CADHERIN"/>
</dbReference>
<dbReference type="FunFam" id="2.10.25.10:FF:000562">
    <property type="entry name" value="Neural-cadherin"/>
    <property type="match status" value="1"/>
</dbReference>
<dbReference type="PROSITE" id="PS00010">
    <property type="entry name" value="ASX_HYDROXYL"/>
    <property type="match status" value="1"/>
</dbReference>
<feature type="domain" description="EGF-like" evidence="21">
    <location>
        <begin position="1850"/>
        <end position="1889"/>
    </location>
</feature>
<dbReference type="SUPFAM" id="SSF49313">
    <property type="entry name" value="Cadherin-like"/>
    <property type="match status" value="15"/>
</dbReference>
<feature type="domain" description="Cadherin" evidence="22">
    <location>
        <begin position="1494"/>
        <end position="1608"/>
    </location>
</feature>
<feature type="domain" description="EGF-like" evidence="21">
    <location>
        <begin position="2352"/>
        <end position="2389"/>
    </location>
</feature>
<evidence type="ECO:0000256" key="12">
    <source>
        <dbReference type="ARBA" id="ARBA00023136"/>
    </source>
</evidence>
<dbReference type="PROSITE" id="PS50268">
    <property type="entry name" value="CADHERIN_2"/>
    <property type="match status" value="14"/>
</dbReference>
<feature type="domain" description="Cadherin" evidence="22">
    <location>
        <begin position="1061"/>
        <end position="1167"/>
    </location>
</feature>
<dbReference type="SUPFAM" id="SSF49899">
    <property type="entry name" value="Concanavalin A-like lectins/glucanases"/>
    <property type="match status" value="2"/>
</dbReference>
<dbReference type="FunFam" id="2.60.40.60:FF:000157">
    <property type="entry name" value="Neural-cadherin"/>
    <property type="match status" value="1"/>
</dbReference>
<sequence length="2602" mass="289747">MCLHESAHHATVCFVLQYVLGSNLWRVLEFLPTWKEFATTEQFSNNYFEVVIESQSESHIDSQATSSLCSDTLIFFYCSLSCMYVSLISGHDWYLLHIEVVVTDINDNAPEWVMHPFPFLAVVSPDAPRGSFVYKLLAQDKDEGINGEVEYFFVEDGDGRFEVDRKTGSIRTTSLPLMKDDEYLLTVVASDKLGLKSAPAVVSVTAGPRAPQFANLSYHVEIAEDTGVAEPFLTVSAKSFQKMPVRYSLLINPSSLFSIKKETGAISLTRSIDYESDQHRYLLLVTATEEENLSSAAEVLVLVTDVNDCTPEFFQSIYSKDNVLETVTTATSLLQVSVSDCDAEKNAEIMYYTLSPDFTISAHGTIFPARHLDFERPNHLYEFVIMAVDKGEPPRTGTATVRIRMSNVNDEAPEFSQMVYRTFVSEDAGPNTLVATVHAKDPDGDAVYYEISAGNEEGNFVVDSLKGLIRLRSNPPPRLQGIEYVLHITATDDNSSGGPRSLSTTALVIVGVDDVNNNKPLFNQCHLYRENTTVFENRPPGTPILQVEATDADEGSNGEVKYGIMHRDGASPAFHIHPDTGIITTSQRFDREQQKEYTITVTATDKAAEPLIGICQINILILDENDNNPRFENMRYEYFLREDTLIGTSFLRVGAHDDDQGTNAAITYSVFAEEPEYFRVNPSTGWVYVNQPISQTSNIVRQIIATDGGNRSSSVELAVTITNMQNQPPQWEREEYQVVIPENTTRDTSIVTIKAISPLGDPRLTYNLEDGLVPETNMPVRFYLTPNRENGTASILVAEPLDYETSKHFMLKVRAQNVAAVPLGAFTTVCINLTDVNDNVPFFTSSIYEASVTEGAERGTSVLQVAATDQDLGVNGKITYSLLKDHNRDYRFFRIDPVTGLIYTQAVFDRELKGSYLLEVQSTDGSESARPGKRGQPNTDTAYVRIFISDVNDNKPIFTQKVYKVKVDEDQDLGFPVITVSANDEDEGANAKLRYQITSGNVEGVFHVEPEVGTIFVAQPLDYERVKKYELHLVASDGKWENYCTVIIKVLNKNDEAPVFSQSEYYGSVTEEWEGSPIFVLQVTATDPDNEAAHGALRYSLHGQGAESEFRINEISGKIYSQKPLDREERAVWRFVLLATDENGEGLTGFADMIVTVQDINDNRPTFTCMADNSCSGYVLENSPADTSVMEMTATDLDDPTVGQNALLTYRIVENGKNQINLDLFNINPSTGTIYTVLGTLDREKTDKYLLVVEARDGGGLTGTGTATIYVSDINDHPPRFARQSWGAKISENSEVNSAVLEVSAVDADVGENAQLTFSIIAGDPEHKFYIENKKHRHGMIRLKKKVDYENPQERKFNLTLKVEDLDFSSTAQCLIEVEDYNDHAPFFIPQFYQANPLPENVLVGTIVANVVASDDDSGSNGKIVYSIQSDSDPLGQFLISQSGHLTLGSSVDHESIQQYNLIILATDQGTSAQTGTATVQVTVLDINDNGPEFEAAYMPVVWENSPGPQIVYMNQSSWLLYAVDRDTAINGLPFTFALPPEYQNSQDFALKDNGNNTATITALRTFDREEQKEFYLPIIITDSGSPSMSSTNTLTITVGDKNDHPHQAGHKKIYVYNRRGVMLTTVLGRVHAPDLDDWDNKTYSFEGRKPKCFILNQRTGFLIMKGNTPQGTYDFQVKVSDGIWPDVYSTIKVHVKELQDEAIHNSGSVHITAEEFVQKAEKQKSKYDIFKELLAEVLPAHADKIDIFSVLNVNGRQTDVRFAVHGPLYYQTERLNGNVAAYRKQVGIVNITQVHVDECVLANCSGGNGCASRLVVSDTPTVVDAGNISFVCVTVSMFAECTCLARERGHQSCASYARNPCHNGGTCIDSHSGYRCQCPVQFDGLDCQQTMHSFHGNGFAWFTPIRTCFESHLSLEFITEVLNGLLLYSGPVTDQEPQEREDFIAIEINNGVPTLRLNHGSGMLVLELRSSVNVADRRWHRLDIRSNGKDVRFTLDRCASSIVSEKGGVGKWISTEDRSVCEVTGSTPNDERFLHVNQVLQLGGVKETLPYEYSQIKQRHFTGCIQNLIVDSQVYDLLSPAESLNSAPGCAVTEGNCLLAESPTCGAHGRCHGEWSSFTCECAPGYSGYSCEKVAEEWSFRKGSYVQYRLRAPVPVRRTLIQAMVRTRAPNSFLMSLSSKDRSEYIRLQVGMYCNLGDGQQVLNLTTQRIDNGEWNMVNLDRIDNEFTLLINGGSAKREVTALLGKYREIIIDPHTVVLGNIYPAGHDHSFQGCMKDVRLNNIHLPFNNERVELASVANMQGLSKGCLSEACTKNPCNPPFLCEDLWRAFECRCPPGQKSMENTTGNRNCIYSLCADKPCHHGSTCIVQSPSRFSCHCPEGYTGRHCEISLAIYHDDIGLSFSSMFAICICFLALLVLLIGVSLWSCQKSAKNLEGSTYNVSEQHEAWDIQENVLNYDEEGGGETDQDCYDMAELQKPFYMSPVLSASRKDHSNREDDRVRKDVLPSQCESKKLASATVAEQDFDQYISNIIQDADQHPQMLAYDSLKVYCTEGEGSVAGSLSSLDSLPQDEELEYDYMKEWGPRFERLRTLYEPIEENVV</sequence>
<dbReference type="FunFam" id="4.10.900.10:FF:000007">
    <property type="entry name" value="Cadherin 22"/>
    <property type="match status" value="1"/>
</dbReference>
<evidence type="ECO:0000256" key="15">
    <source>
        <dbReference type="PROSITE-ProRule" id="PRU00043"/>
    </source>
</evidence>
<dbReference type="PANTHER" id="PTHR24025">
    <property type="entry name" value="DESMOGLEIN FAMILY MEMBER"/>
    <property type="match status" value="1"/>
</dbReference>
<dbReference type="FunFam" id="2.60.40.60:FF:000234">
    <property type="entry name" value="Si:dkey-22o22.2"/>
    <property type="match status" value="1"/>
</dbReference>
<evidence type="ECO:0000313" key="23">
    <source>
        <dbReference type="Ensembl" id="ENSCMIP00000037315.1"/>
    </source>
</evidence>
<dbReference type="Ensembl" id="ENSCMIT00000037856.1">
    <property type="protein sequence ID" value="ENSCMIP00000037315.1"/>
    <property type="gene ID" value="ENSCMIG00000015701.1"/>
</dbReference>
<protein>
    <submittedName>
        <fullName evidence="23">Si:ch211-186j3.6</fullName>
    </submittedName>
</protein>
<evidence type="ECO:0000256" key="8">
    <source>
        <dbReference type="ARBA" id="ARBA00022737"/>
    </source>
</evidence>
<organism evidence="23 24">
    <name type="scientific">Callorhinchus milii</name>
    <name type="common">Ghost shark</name>
    <dbReference type="NCBI Taxonomy" id="7868"/>
    <lineage>
        <taxon>Eukaryota</taxon>
        <taxon>Metazoa</taxon>
        <taxon>Chordata</taxon>
        <taxon>Craniata</taxon>
        <taxon>Vertebrata</taxon>
        <taxon>Chondrichthyes</taxon>
        <taxon>Holocephali</taxon>
        <taxon>Chimaeriformes</taxon>
        <taxon>Callorhinchidae</taxon>
        <taxon>Callorhinchus</taxon>
    </lineage>
</organism>
<dbReference type="InParanoid" id="A0A4W3K053"/>
<keyword evidence="9 15" id="KW-0106">Calcium</keyword>
<dbReference type="Pfam" id="PF01049">
    <property type="entry name" value="CADH_Y-type_LIR"/>
    <property type="match status" value="1"/>
</dbReference>
<dbReference type="InterPro" id="IPR000152">
    <property type="entry name" value="EGF-type_Asp/Asn_hydroxyl_site"/>
</dbReference>
<keyword evidence="14" id="KW-0325">Glycoprotein</keyword>
<feature type="domain" description="Cadherin" evidence="22">
    <location>
        <begin position="632"/>
        <end position="731"/>
    </location>
</feature>
<dbReference type="GO" id="GO:0007156">
    <property type="term" value="P:homophilic cell adhesion via plasma membrane adhesion molecules"/>
    <property type="evidence" value="ECO:0007669"/>
    <property type="project" value="InterPro"/>
</dbReference>
<dbReference type="FunFam" id="2.60.40.60:FF:000024">
    <property type="entry name" value="FAT atypical cadherin 3"/>
    <property type="match status" value="1"/>
</dbReference>
<feature type="domain" description="Cadherin" evidence="22">
    <location>
        <begin position="533"/>
        <end position="631"/>
    </location>
</feature>
<feature type="domain" description="Laminin G" evidence="20">
    <location>
        <begin position="2136"/>
        <end position="2308"/>
    </location>
</feature>
<dbReference type="Gene3D" id="2.10.25.10">
    <property type="entry name" value="Laminin"/>
    <property type="match status" value="3"/>
</dbReference>
<keyword evidence="10 17" id="KW-0130">Cell adhesion</keyword>
<dbReference type="InterPro" id="IPR001881">
    <property type="entry name" value="EGF-like_Ca-bd_dom"/>
</dbReference>
<dbReference type="FunFam" id="2.60.40.60:FF:000119">
    <property type="entry name" value="neural-cadherin isoform X1"/>
    <property type="match status" value="1"/>
</dbReference>
<evidence type="ECO:0000256" key="13">
    <source>
        <dbReference type="ARBA" id="ARBA00023157"/>
    </source>
</evidence>
<dbReference type="PROSITE" id="PS00022">
    <property type="entry name" value="EGF_1"/>
    <property type="match status" value="3"/>
</dbReference>
<reference evidence="24" key="1">
    <citation type="journal article" date="2006" name="Science">
        <title>Ancient noncoding elements conserved in the human genome.</title>
        <authorList>
            <person name="Venkatesh B."/>
            <person name="Kirkness E.F."/>
            <person name="Loh Y.H."/>
            <person name="Halpern A.L."/>
            <person name="Lee A.P."/>
            <person name="Johnson J."/>
            <person name="Dandona N."/>
            <person name="Viswanathan L.D."/>
            <person name="Tay A."/>
            <person name="Venter J.C."/>
            <person name="Strausberg R.L."/>
            <person name="Brenner S."/>
        </authorList>
    </citation>
    <scope>NUCLEOTIDE SEQUENCE [LARGE SCALE GENOMIC DNA]</scope>
</reference>
<dbReference type="InterPro" id="IPR001791">
    <property type="entry name" value="Laminin_G"/>
</dbReference>
<keyword evidence="5 17" id="KW-0812">Transmembrane</keyword>
<dbReference type="InterPro" id="IPR020894">
    <property type="entry name" value="Cadherin_CS"/>
</dbReference>
<dbReference type="PANTHER" id="PTHR24025:SF31">
    <property type="entry name" value="NEURAL-CADHERIN"/>
    <property type="match status" value="1"/>
</dbReference>
<dbReference type="InterPro" id="IPR015919">
    <property type="entry name" value="Cadherin-like_sf"/>
</dbReference>
<dbReference type="GO" id="GO:0005886">
    <property type="term" value="C:plasma membrane"/>
    <property type="evidence" value="ECO:0007669"/>
    <property type="project" value="UniProtKB-SubCell"/>
</dbReference>
<evidence type="ECO:0000256" key="19">
    <source>
        <dbReference type="SAM" id="Phobius"/>
    </source>
</evidence>
<evidence type="ECO:0000256" key="3">
    <source>
        <dbReference type="ARBA" id="ARBA00022475"/>
    </source>
</evidence>
<dbReference type="GO" id="GO:0005509">
    <property type="term" value="F:calcium ion binding"/>
    <property type="evidence" value="ECO:0007669"/>
    <property type="project" value="UniProtKB-UniRule"/>
</dbReference>
<dbReference type="FunFam" id="2.60.40.60:FF:000196">
    <property type="entry name" value="Si:dkey-22o22.2"/>
    <property type="match status" value="1"/>
</dbReference>
<reference evidence="23" key="5">
    <citation type="submission" date="2025-09" db="UniProtKB">
        <authorList>
            <consortium name="Ensembl"/>
        </authorList>
    </citation>
    <scope>IDENTIFICATION</scope>
</reference>
<feature type="transmembrane region" description="Helical" evidence="19">
    <location>
        <begin position="2406"/>
        <end position="2426"/>
    </location>
</feature>
<keyword evidence="7" id="KW-0732">Signal</keyword>
<dbReference type="Pfam" id="PF00008">
    <property type="entry name" value="EGF"/>
    <property type="match status" value="2"/>
</dbReference>
<evidence type="ECO:0000256" key="16">
    <source>
        <dbReference type="PROSITE-ProRule" id="PRU00076"/>
    </source>
</evidence>
<dbReference type="InterPro" id="IPR027397">
    <property type="entry name" value="Catenin-bd_sf"/>
</dbReference>
<feature type="domain" description="Cadherin" evidence="22">
    <location>
        <begin position="732"/>
        <end position="843"/>
    </location>
</feature>
<dbReference type="GeneTree" id="ENSGT00940000164020"/>
<evidence type="ECO:0000256" key="11">
    <source>
        <dbReference type="ARBA" id="ARBA00022989"/>
    </source>
</evidence>
<dbReference type="FunFam" id="2.10.25.10:FF:000659">
    <property type="entry name" value="Crumbs cell polarity complex component 2b"/>
    <property type="match status" value="1"/>
</dbReference>
<keyword evidence="11 19" id="KW-1133">Transmembrane helix</keyword>
<dbReference type="FunFam" id="2.60.40.60:FF:000136">
    <property type="entry name" value="Neural-cadherin"/>
    <property type="match status" value="1"/>
</dbReference>